<keyword evidence="3 4" id="KW-0326">Glycosidase</keyword>
<dbReference type="GO" id="GO:0005975">
    <property type="term" value="P:carbohydrate metabolic process"/>
    <property type="evidence" value="ECO:0007669"/>
    <property type="project" value="InterPro"/>
</dbReference>
<dbReference type="EMBL" id="FOTS01000014">
    <property type="protein sequence ID" value="SFL70627.1"/>
    <property type="molecule type" value="Genomic_DNA"/>
</dbReference>
<evidence type="ECO:0000313" key="6">
    <source>
        <dbReference type="Proteomes" id="UP000199520"/>
    </source>
</evidence>
<evidence type="ECO:0000256" key="1">
    <source>
        <dbReference type="ARBA" id="ARBA00008834"/>
    </source>
</evidence>
<dbReference type="Pfam" id="PF00295">
    <property type="entry name" value="Glyco_hydro_28"/>
    <property type="match status" value="1"/>
</dbReference>
<dbReference type="PANTHER" id="PTHR31339:SF3">
    <property type="entry name" value="PECTIN LYASE-LIKE SUPERFAMILY PROTEIN"/>
    <property type="match status" value="1"/>
</dbReference>
<dbReference type="GO" id="GO:0004650">
    <property type="term" value="F:polygalacturonase activity"/>
    <property type="evidence" value="ECO:0007669"/>
    <property type="project" value="InterPro"/>
</dbReference>
<gene>
    <name evidence="5" type="ORF">SAMN04490355_101461</name>
</gene>
<dbReference type="InterPro" id="IPR006626">
    <property type="entry name" value="PbH1"/>
</dbReference>
<dbReference type="SMART" id="SM00710">
    <property type="entry name" value="PbH1"/>
    <property type="match status" value="6"/>
</dbReference>
<dbReference type="InterPro" id="IPR011050">
    <property type="entry name" value="Pectin_lyase_fold/virulence"/>
</dbReference>
<proteinExistence type="inferred from homology"/>
<protein>
    <submittedName>
        <fullName evidence="5">Glycosyl hydrolases family 28</fullName>
    </submittedName>
</protein>
<dbReference type="SUPFAM" id="SSF51126">
    <property type="entry name" value="Pectin lyase-like"/>
    <property type="match status" value="1"/>
</dbReference>
<evidence type="ECO:0000256" key="2">
    <source>
        <dbReference type="ARBA" id="ARBA00022801"/>
    </source>
</evidence>
<reference evidence="6" key="1">
    <citation type="submission" date="2016-10" db="EMBL/GenBank/DDBJ databases">
        <authorList>
            <person name="Varghese N."/>
            <person name="Submissions S."/>
        </authorList>
    </citation>
    <scope>NUCLEOTIDE SEQUENCE [LARGE SCALE GENOMIC DNA]</scope>
    <source>
        <strain evidence="6">DSM 13327</strain>
    </source>
</reference>
<dbReference type="AlphaFoldDB" id="A0A1I4JWQ9"/>
<evidence type="ECO:0000256" key="3">
    <source>
        <dbReference type="ARBA" id="ARBA00023295"/>
    </source>
</evidence>
<dbReference type="InterPro" id="IPR012334">
    <property type="entry name" value="Pectin_lyas_fold"/>
</dbReference>
<name>A0A1I4JWQ9_9FIRM</name>
<dbReference type="PANTHER" id="PTHR31339">
    <property type="entry name" value="PECTIN LYASE-RELATED"/>
    <property type="match status" value="1"/>
</dbReference>
<keyword evidence="6" id="KW-1185">Reference proteome</keyword>
<sequence>MKKRVFIFLLSVSLLFLCKILIHVETTLPTWVSNIPPVPSTYISKDTPDNRNAIDPRNNGAKADGITDDGSAIQQAIDACAQMGGGIVILKNGTFLSSPLILKSDVYLKIEPSAVLKALPYANYPKGNTLQLEDTADYPQGDSPQPFITSEYARNFGIFGGGTIDGNGQDWWDAFEKTKGTAYPLSRTCLMYLFQSQNIIIKDVTLRNSPEWTVLPKNCENVIVSHVSIFNPPKAYNTDGINPSGSRNVYIDSCIIDTGDDNIAIKAHRAPTQNVYITNSTFYHGHGLSVGSETYKGVQNIYTFNCSFVNTDNAIRIKSARDRGSVIKNLHYANITMTDVGTGILLTMYYPKIPEAGVDLPQPIMEFTPFFEDISIDGLTGTAKYAGVIVGLPESPVKNLVLRNIKITAALNGLKVRNIEGIISNIDITAGFREGIIQEENSTLIQR</sequence>
<evidence type="ECO:0000256" key="4">
    <source>
        <dbReference type="RuleBase" id="RU361169"/>
    </source>
</evidence>
<dbReference type="PROSITE" id="PS00502">
    <property type="entry name" value="POLYGALACTURONASE"/>
    <property type="match status" value="1"/>
</dbReference>
<dbReference type="OrthoDB" id="9795222at2"/>
<dbReference type="Gene3D" id="2.160.20.10">
    <property type="entry name" value="Single-stranded right-handed beta-helix, Pectin lyase-like"/>
    <property type="match status" value="1"/>
</dbReference>
<dbReference type="STRING" id="1123291.SAMN04490355_101461"/>
<dbReference type="InterPro" id="IPR051801">
    <property type="entry name" value="GH28_Enzymes"/>
</dbReference>
<accession>A0A1I4JWQ9</accession>
<dbReference type="InterPro" id="IPR000743">
    <property type="entry name" value="Glyco_hydro_28"/>
</dbReference>
<organism evidence="5 6">
    <name type="scientific">Pelosinus propionicus DSM 13327</name>
    <dbReference type="NCBI Taxonomy" id="1123291"/>
    <lineage>
        <taxon>Bacteria</taxon>
        <taxon>Bacillati</taxon>
        <taxon>Bacillota</taxon>
        <taxon>Negativicutes</taxon>
        <taxon>Selenomonadales</taxon>
        <taxon>Sporomusaceae</taxon>
        <taxon>Pelosinus</taxon>
    </lineage>
</organism>
<evidence type="ECO:0000313" key="5">
    <source>
        <dbReference type="EMBL" id="SFL70627.1"/>
    </source>
</evidence>
<dbReference type="RefSeq" id="WP_090935846.1">
    <property type="nucleotide sequence ID" value="NZ_FOTS01000014.1"/>
</dbReference>
<comment type="similarity">
    <text evidence="1 4">Belongs to the glycosyl hydrolase 28 family.</text>
</comment>
<keyword evidence="2 4" id="KW-0378">Hydrolase</keyword>
<dbReference type="Proteomes" id="UP000199520">
    <property type="component" value="Unassembled WGS sequence"/>
</dbReference>